<accession>A0A410W715</accession>
<dbReference type="KEGG" id="cpeg:CPELA_02325"/>
<feature type="binding site" evidence="10">
    <location>
        <position position="68"/>
    </location>
    <ligand>
        <name>Na(+)</name>
        <dbReference type="ChEBI" id="CHEBI:29101"/>
        <note>structural</note>
    </ligand>
</feature>
<evidence type="ECO:0000256" key="3">
    <source>
        <dbReference type="ARBA" id="ARBA00022692"/>
    </source>
</evidence>
<proteinExistence type="inferred from homology"/>
<keyword evidence="2 10" id="KW-1003">Cell membrane</keyword>
<evidence type="ECO:0000256" key="7">
    <source>
        <dbReference type="ARBA" id="ARBA00035120"/>
    </source>
</evidence>
<evidence type="ECO:0000313" key="12">
    <source>
        <dbReference type="Proteomes" id="UP000288929"/>
    </source>
</evidence>
<dbReference type="HAMAP" id="MF_00454">
    <property type="entry name" value="FluC"/>
    <property type="match status" value="1"/>
</dbReference>
<evidence type="ECO:0000256" key="4">
    <source>
        <dbReference type="ARBA" id="ARBA00022989"/>
    </source>
</evidence>
<comment type="similarity">
    <text evidence="7 10">Belongs to the fluoride channel Fluc/FEX (TC 1.A.43) family.</text>
</comment>
<keyword evidence="12" id="KW-1185">Reference proteome</keyword>
<dbReference type="GO" id="GO:0062054">
    <property type="term" value="F:fluoride channel activity"/>
    <property type="evidence" value="ECO:0007669"/>
    <property type="project" value="UniProtKB-UniRule"/>
</dbReference>
<feature type="transmembrane region" description="Helical" evidence="10">
    <location>
        <begin position="6"/>
        <end position="26"/>
    </location>
</feature>
<keyword evidence="10" id="KW-0479">Metal-binding</keyword>
<keyword evidence="4 10" id="KW-1133">Transmembrane helix</keyword>
<feature type="transmembrane region" description="Helical" evidence="10">
    <location>
        <begin position="87"/>
        <end position="114"/>
    </location>
</feature>
<evidence type="ECO:0000256" key="2">
    <source>
        <dbReference type="ARBA" id="ARBA00022475"/>
    </source>
</evidence>
<keyword evidence="6 10" id="KW-0407">Ion channel</keyword>
<gene>
    <name evidence="10 11" type="primary">crcB</name>
    <name evidence="10" type="synonym">fluC</name>
    <name evidence="11" type="ORF">CPELA_02325</name>
</gene>
<evidence type="ECO:0000313" key="11">
    <source>
        <dbReference type="EMBL" id="QAU51755.1"/>
    </source>
</evidence>
<keyword evidence="10" id="KW-0915">Sodium</keyword>
<evidence type="ECO:0000256" key="8">
    <source>
        <dbReference type="ARBA" id="ARBA00035585"/>
    </source>
</evidence>
<dbReference type="GO" id="GO:0140114">
    <property type="term" value="P:cellular detoxification of fluoride"/>
    <property type="evidence" value="ECO:0007669"/>
    <property type="project" value="UniProtKB-UniRule"/>
</dbReference>
<keyword evidence="3 10" id="KW-0812">Transmembrane</keyword>
<evidence type="ECO:0000256" key="5">
    <source>
        <dbReference type="ARBA" id="ARBA00023136"/>
    </source>
</evidence>
<comment type="catalytic activity">
    <reaction evidence="8">
        <text>fluoride(in) = fluoride(out)</text>
        <dbReference type="Rhea" id="RHEA:76159"/>
        <dbReference type="ChEBI" id="CHEBI:17051"/>
    </reaction>
    <physiologicalReaction direction="left-to-right" evidence="8">
        <dbReference type="Rhea" id="RHEA:76160"/>
    </physiologicalReaction>
</comment>
<sequence length="115" mass="11573">MTAIDLLAIALGGALGGLARWALSFLGPIRGTLAANTLACGLLGLCMAIGIEGFWGVFLITGVAGAFSTWSTLAKELGGLIQAAQTTSAAVTIMLNLFLGALAFWAGGAFGAWLL</sequence>
<dbReference type="Pfam" id="PF02537">
    <property type="entry name" value="CRCB"/>
    <property type="match status" value="1"/>
</dbReference>
<dbReference type="RefSeq" id="WP_164931133.1">
    <property type="nucleotide sequence ID" value="NZ_BMCX01000001.1"/>
</dbReference>
<feature type="binding site" evidence="10">
    <location>
        <position position="65"/>
    </location>
    <ligand>
        <name>Na(+)</name>
        <dbReference type="ChEBI" id="CHEBI:29101"/>
        <note>structural</note>
    </ligand>
</feature>
<dbReference type="GO" id="GO:0046872">
    <property type="term" value="F:metal ion binding"/>
    <property type="evidence" value="ECO:0007669"/>
    <property type="project" value="UniProtKB-KW"/>
</dbReference>
<name>A0A410W715_9CORY</name>
<dbReference type="Proteomes" id="UP000288929">
    <property type="component" value="Chromosome"/>
</dbReference>
<dbReference type="GO" id="GO:0005886">
    <property type="term" value="C:plasma membrane"/>
    <property type="evidence" value="ECO:0007669"/>
    <property type="project" value="UniProtKB-SubCell"/>
</dbReference>
<protein>
    <recommendedName>
        <fullName evidence="10">Fluoride-specific ion channel FluC</fullName>
    </recommendedName>
</protein>
<comment type="subcellular location">
    <subcellularLocation>
        <location evidence="1 10">Cell membrane</location>
        <topology evidence="1 10">Multi-pass membrane protein</topology>
    </subcellularLocation>
</comment>
<dbReference type="InterPro" id="IPR003691">
    <property type="entry name" value="FluC"/>
</dbReference>
<evidence type="ECO:0000256" key="1">
    <source>
        <dbReference type="ARBA" id="ARBA00004651"/>
    </source>
</evidence>
<keyword evidence="10" id="KW-0813">Transport</keyword>
<comment type="activity regulation">
    <text evidence="10">Na(+) is not transported, but it plays an essential structural role and its presence is essential for fluoride channel function.</text>
</comment>
<evidence type="ECO:0000256" key="9">
    <source>
        <dbReference type="ARBA" id="ARBA00049940"/>
    </source>
</evidence>
<reference evidence="11 12" key="1">
    <citation type="submission" date="2019-01" db="EMBL/GenBank/DDBJ databases">
        <authorList>
            <person name="Ruckert C."/>
            <person name="Busche T."/>
            <person name="Kalinowski J."/>
        </authorList>
    </citation>
    <scope>NUCLEOTIDE SEQUENCE [LARGE SCALE GENOMIC DNA]</scope>
    <source>
        <strain evidence="11 12">136/3</strain>
    </source>
</reference>
<dbReference type="EMBL" id="CP035299">
    <property type="protein sequence ID" value="QAU51755.1"/>
    <property type="molecule type" value="Genomic_DNA"/>
</dbReference>
<evidence type="ECO:0000256" key="10">
    <source>
        <dbReference type="HAMAP-Rule" id="MF_00454"/>
    </source>
</evidence>
<organism evidence="11 12">
    <name type="scientific">Corynebacterium pelargi</name>
    <dbReference type="NCBI Taxonomy" id="1471400"/>
    <lineage>
        <taxon>Bacteria</taxon>
        <taxon>Bacillati</taxon>
        <taxon>Actinomycetota</taxon>
        <taxon>Actinomycetes</taxon>
        <taxon>Mycobacteriales</taxon>
        <taxon>Corynebacteriaceae</taxon>
        <taxon>Corynebacterium</taxon>
    </lineage>
</organism>
<feature type="transmembrane region" description="Helical" evidence="10">
    <location>
        <begin position="38"/>
        <end position="67"/>
    </location>
</feature>
<keyword evidence="10" id="KW-0406">Ion transport</keyword>
<evidence type="ECO:0000256" key="6">
    <source>
        <dbReference type="ARBA" id="ARBA00023303"/>
    </source>
</evidence>
<keyword evidence="5 10" id="KW-0472">Membrane</keyword>
<comment type="function">
    <text evidence="9 10">Fluoride-specific ion channel. Important for reducing fluoride concentration in the cell, thus reducing its toxicity.</text>
</comment>
<dbReference type="AlphaFoldDB" id="A0A410W715"/>